<accession>A0A923KI93</accession>
<dbReference type="AlphaFoldDB" id="A0A923KI93"/>
<evidence type="ECO:0000313" key="1">
    <source>
        <dbReference type="EMBL" id="MBC3758124.1"/>
    </source>
</evidence>
<dbReference type="Proteomes" id="UP000656244">
    <property type="component" value="Unassembled WGS sequence"/>
</dbReference>
<keyword evidence="2" id="KW-1185">Reference proteome</keyword>
<dbReference type="RefSeq" id="WP_186560579.1">
    <property type="nucleotide sequence ID" value="NZ_JACNMF010000002.1"/>
</dbReference>
<evidence type="ECO:0000313" key="2">
    <source>
        <dbReference type="Proteomes" id="UP000656244"/>
    </source>
</evidence>
<gene>
    <name evidence="1" type="ORF">H7U19_06895</name>
</gene>
<comment type="caution">
    <text evidence="1">The sequence shown here is derived from an EMBL/GenBank/DDBJ whole genome shotgun (WGS) entry which is preliminary data.</text>
</comment>
<organism evidence="1 2">
    <name type="scientific">Hyunsoonleella aquatilis</name>
    <dbReference type="NCBI Taxonomy" id="2762758"/>
    <lineage>
        <taxon>Bacteria</taxon>
        <taxon>Pseudomonadati</taxon>
        <taxon>Bacteroidota</taxon>
        <taxon>Flavobacteriia</taxon>
        <taxon>Flavobacteriales</taxon>
        <taxon>Flavobacteriaceae</taxon>
    </lineage>
</organism>
<protein>
    <submittedName>
        <fullName evidence="1">Uncharacterized protein</fullName>
    </submittedName>
</protein>
<name>A0A923KI93_9FLAO</name>
<reference evidence="1" key="1">
    <citation type="submission" date="2020-08" db="EMBL/GenBank/DDBJ databases">
        <title>Hyunsoonleella sp. strain SJ7 genome sequencing and assembly.</title>
        <authorList>
            <person name="Kim I."/>
        </authorList>
    </citation>
    <scope>NUCLEOTIDE SEQUENCE</scope>
    <source>
        <strain evidence="1">SJ7</strain>
    </source>
</reference>
<sequence length="116" mass="13637">MQLPNTFDGLIERASHLDLYKKLIRQLNKDFLLANLELDLHEEVLPSSLKLVLQDTVFQLINQKFTEYLNLLYIVDVPEKEVKQLDGFDVVKLSEEVTFLILKRELQKVIFKAKYS</sequence>
<dbReference type="EMBL" id="JACNMF010000002">
    <property type="protein sequence ID" value="MBC3758124.1"/>
    <property type="molecule type" value="Genomic_DNA"/>
</dbReference>
<proteinExistence type="predicted"/>